<reference evidence="2 3" key="1">
    <citation type="submission" date="2015-04" db="EMBL/GenBank/DDBJ databases">
        <title>Draft Genome Sequence of the Novel Agar-Digesting Marine Bacterium Q1.</title>
        <authorList>
            <person name="Li Y."/>
            <person name="Li D."/>
            <person name="Chen G."/>
            <person name="Du Z."/>
        </authorList>
    </citation>
    <scope>NUCLEOTIDE SEQUENCE [LARGE SCALE GENOMIC DNA]</scope>
    <source>
        <strain evidence="2 3">Q1</strain>
    </source>
</reference>
<dbReference type="AlphaFoldDB" id="A0A0J8GV65"/>
<keyword evidence="1" id="KW-0812">Transmembrane</keyword>
<dbReference type="EMBL" id="LAZL01000003">
    <property type="protein sequence ID" value="KMT66627.1"/>
    <property type="molecule type" value="Genomic_DNA"/>
</dbReference>
<accession>A0A0J8GV65</accession>
<dbReference type="OrthoDB" id="6288988at2"/>
<evidence type="ECO:0000313" key="2">
    <source>
        <dbReference type="EMBL" id="KMT66627.1"/>
    </source>
</evidence>
<feature type="transmembrane region" description="Helical" evidence="1">
    <location>
        <begin position="112"/>
        <end position="135"/>
    </location>
</feature>
<keyword evidence="1" id="KW-1133">Transmembrane helix</keyword>
<organism evidence="2 3">
    <name type="scientific">Catenovulum maritimum</name>
    <dbReference type="NCBI Taxonomy" id="1513271"/>
    <lineage>
        <taxon>Bacteria</taxon>
        <taxon>Pseudomonadati</taxon>
        <taxon>Pseudomonadota</taxon>
        <taxon>Gammaproteobacteria</taxon>
        <taxon>Alteromonadales</taxon>
        <taxon>Alteromonadaceae</taxon>
        <taxon>Catenovulum</taxon>
    </lineage>
</organism>
<protein>
    <submittedName>
        <fullName evidence="2">Uncharacterized protein</fullName>
    </submittedName>
</protein>
<name>A0A0J8GV65_9ALTE</name>
<feature type="transmembrane region" description="Helical" evidence="1">
    <location>
        <begin position="86"/>
        <end position="106"/>
    </location>
</feature>
<gene>
    <name evidence="2" type="ORF">XM47_02950</name>
</gene>
<keyword evidence="3" id="KW-1185">Reference proteome</keyword>
<dbReference type="Proteomes" id="UP000037600">
    <property type="component" value="Unassembled WGS sequence"/>
</dbReference>
<dbReference type="PATRIC" id="fig|1513271.3.peg.616"/>
<dbReference type="STRING" id="1513271.XM47_02950"/>
<comment type="caution">
    <text evidence="2">The sequence shown here is derived from an EMBL/GenBank/DDBJ whole genome shotgun (WGS) entry which is preliminary data.</text>
</comment>
<evidence type="ECO:0000313" key="3">
    <source>
        <dbReference type="Proteomes" id="UP000037600"/>
    </source>
</evidence>
<keyword evidence="1" id="KW-0472">Membrane</keyword>
<feature type="transmembrane region" description="Helical" evidence="1">
    <location>
        <begin position="6"/>
        <end position="28"/>
    </location>
</feature>
<proteinExistence type="predicted"/>
<sequence>MPSSITLRAALVQSCYSAFVTLFFTYILETLVNKYRKLRVSLLFVVPILCSIHSKTKQNIAILNTINNAVNHSADYFNSKKFTVSLLIPLIPLSIQSSLVIIVNLLNATPNLFLTVLPSIIFTAIYAYSYTLSLLKINSKK</sequence>
<evidence type="ECO:0000256" key="1">
    <source>
        <dbReference type="SAM" id="Phobius"/>
    </source>
</evidence>